<keyword evidence="1" id="KW-0472">Membrane</keyword>
<gene>
    <name evidence="2" type="ORF">Ark11_1181</name>
</gene>
<dbReference type="STRING" id="1561003.Ark11_1181"/>
<feature type="transmembrane region" description="Helical" evidence="1">
    <location>
        <begin position="12"/>
        <end position="32"/>
    </location>
</feature>
<keyword evidence="1" id="KW-1133">Transmembrane helix</keyword>
<dbReference type="OrthoDB" id="9866385at2"/>
<evidence type="ECO:0000256" key="1">
    <source>
        <dbReference type="SAM" id="Phobius"/>
    </source>
</evidence>
<evidence type="ECO:0000313" key="3">
    <source>
        <dbReference type="Proteomes" id="UP000198651"/>
    </source>
</evidence>
<dbReference type="AlphaFoldDB" id="A0A0S4M2H6"/>
<reference evidence="3" key="1">
    <citation type="submission" date="2015-11" db="EMBL/GenBank/DDBJ databases">
        <authorList>
            <person name="Seth-Smith H.M.B."/>
        </authorList>
    </citation>
    <scope>NUCLEOTIDE SEQUENCE [LARGE SCALE GENOMIC DNA]</scope>
    <source>
        <strain evidence="3">2013Ark11</strain>
    </source>
</reference>
<accession>A0A0S4M2H6</accession>
<dbReference type="EMBL" id="LN906597">
    <property type="protein sequence ID" value="CUT17991.1"/>
    <property type="molecule type" value="Genomic_DNA"/>
</dbReference>
<keyword evidence="3" id="KW-1185">Reference proteome</keyword>
<protein>
    <submittedName>
        <fullName evidence="2">Putative membrane protein</fullName>
    </submittedName>
</protein>
<dbReference type="RefSeq" id="WP_092343446.1">
    <property type="nucleotide sequence ID" value="NZ_FLSL01000090.1"/>
</dbReference>
<name>A0A0S4M2H6_9BURK</name>
<feature type="transmembrane region" description="Helical" evidence="1">
    <location>
        <begin position="53"/>
        <end position="71"/>
    </location>
</feature>
<dbReference type="Proteomes" id="UP000198651">
    <property type="component" value="Chromosome I"/>
</dbReference>
<keyword evidence="1" id="KW-0812">Transmembrane</keyword>
<sequence length="85" mass="9435">MIINHCGDFCYVSFFVVTHFSVLVILLVWFSINTLLINAKIHSAVRMNIPRDDCAGVILLGASSFILMVVLKNFDVDGVFAKSLT</sequence>
<evidence type="ECO:0000313" key="2">
    <source>
        <dbReference type="EMBL" id="CUT17991.1"/>
    </source>
</evidence>
<organism evidence="2 3">
    <name type="scientific">Candidatus Ichthyocystis hellenicum</name>
    <dbReference type="NCBI Taxonomy" id="1561003"/>
    <lineage>
        <taxon>Bacteria</taxon>
        <taxon>Pseudomonadati</taxon>
        <taxon>Pseudomonadota</taxon>
        <taxon>Betaproteobacteria</taxon>
        <taxon>Burkholderiales</taxon>
        <taxon>Candidatus Ichthyocystis</taxon>
    </lineage>
</organism>
<proteinExistence type="predicted"/>